<dbReference type="EMBL" id="BMAO01002565">
    <property type="protein sequence ID" value="GFQ81673.1"/>
    <property type="molecule type" value="Genomic_DNA"/>
</dbReference>
<evidence type="ECO:0000313" key="16">
    <source>
        <dbReference type="EMBL" id="GFQ81673.1"/>
    </source>
</evidence>
<sequence length="1420" mass="162702">MGKQKGFRKIQGVPKKNEKRVVNVSKLPANLQVGSNIKNIERLIEEEIEFAFWRKKMDKSFRKELERYSLLAKAVHLGCERAVDDLLDAGVNVNEQIMDGSTPILIAVDKGHTTILQKLLKAGADLRLSRNNGMNAFMIAVSKNDDKAFFLLWNHFDKKDNWILNQENSFEFQDGYTILMIAVERGFVEFAKFFSSLGVGKVDHQTKDGRSALMLAAMRSQPEIVKSLLECNASVLLEDKAGCTALCVALAQEQPDIVEMLLETLNKKDREVYVKKRVELLAKPRQYSPFEITNTYKKILFRVILEIKKMMENGSELLIKYKVYFALMRCIESNQSDPDLLWQAFHLAACLMYDNIPDTAIILKDLADQFIDSNGPEISLKIMTCSLYKNNSDIKEATFIPIQASVMCPSGKSWLKEHCCQIQKFATEFKSNLPFMKFWVKEEILQTKMIFKQFEEEMLSIGFGKENSNCVPNEALPIANRKPLDNFECSFLDTESINGDSENQLSFAEAKQPRESNPVASSGVNIRAAKKNEVPRKVKNIKFHAKFDKKSKMKTDFHMKDINFSLNKNFSRRMNALESSSQTGYADALKRNLNCKTEDEYKLEHLATESNESSLQEVNVSNDSLLSVKSAYRVKQIPQKDMTTRHSASTNSTQDISDKLVDSFKSYASVAGQKNDINVSINKTENIYREDIEKPTKLNDIYSIWNKVREPCKLLSFITKFYPSSNKQKLSPENMPEKEKPISHPSEILLNKEEELDSEAQTSYFAKDTNLKEDYNFFKECNKKFESCPVKPEARQEFVEEYPTDCSPDFQTKLKRMDLEAENLYCLLESLDVKEQYLINSNDNCQKEEMSIANDIGQQKSAIGKQEFCKEEVEVKLAYDADDSFNNVRTKYHSNNLNMNEANYRTDSRNVVRRTYCDVARTNVRQTTENIKSYPADRIDGTQESIQYSNALPQFEHFGDVNISIPERLECENGYEQIESQLTSAEPDSKSEKENTSAEIFSGNAGSKKSGNSILFEERSKQLEKDVSVEKERVEAERAELDEQILQCNESNFNSFGKYEMDNDTSRGEKSREKDEKLLINNSGNEILHSYKLKCLESIRKRVISLEDLNIPPITCQLKLLSLQKYLALYQRLIYYNLQCRGFKNLSQSKMDFDVLINNPEPIFGKSLKKKITVFTENHQSPSTVTEMRYNNTAETKLHPEEPKFINFINNLSKTVALKIPKNNNESKAVSFSLWNNSEYRRKTARDQVLKKRRDLMSKGQFEYRNDKDEVTFLRSGYISSFINCEVGSKWFSALKSLQYCVPLSQHILDPCASVVEDTSKSSHIHQLDSCIGEIVFCTKTELTLREGAFGTYIGLNTRDGTPICIRQFATSSFVADRAALSLSRRRLLKHERLAIFYVSLLTLSSFAISLSLPYHILSS</sequence>
<keyword evidence="10 12" id="KW-0040">ANK repeat</keyword>
<evidence type="ECO:0000256" key="14">
    <source>
        <dbReference type="SAM" id="MobiDB-lite"/>
    </source>
</evidence>
<evidence type="ECO:0000256" key="3">
    <source>
        <dbReference type="ARBA" id="ARBA00022483"/>
    </source>
</evidence>
<dbReference type="PANTHER" id="PTHR24173:SF74">
    <property type="entry name" value="ANKYRIN REPEAT DOMAIN-CONTAINING PROTEIN 16"/>
    <property type="match status" value="1"/>
</dbReference>
<keyword evidence="13" id="KW-0175">Coiled coil</keyword>
<reference evidence="16" key="1">
    <citation type="submission" date="2020-07" db="EMBL/GenBank/DDBJ databases">
        <title>Multicomponent nature underlies the extraordinary mechanical properties of spider dragline silk.</title>
        <authorList>
            <person name="Kono N."/>
            <person name="Nakamura H."/>
            <person name="Mori M."/>
            <person name="Yoshida Y."/>
            <person name="Ohtoshi R."/>
            <person name="Malay A.D."/>
            <person name="Moran D.A.P."/>
            <person name="Tomita M."/>
            <person name="Numata K."/>
            <person name="Arakawa K."/>
        </authorList>
    </citation>
    <scope>NUCLEOTIDE SEQUENCE</scope>
</reference>
<evidence type="ECO:0000256" key="2">
    <source>
        <dbReference type="ARBA" id="ARBA00004613"/>
    </source>
</evidence>
<dbReference type="GO" id="GO:0090729">
    <property type="term" value="F:toxin activity"/>
    <property type="evidence" value="ECO:0007669"/>
    <property type="project" value="UniProtKB-KW"/>
</dbReference>
<dbReference type="InterPro" id="IPR002110">
    <property type="entry name" value="Ankyrin_rpt"/>
</dbReference>
<feature type="transmembrane region" description="Helical" evidence="15">
    <location>
        <begin position="1395"/>
        <end position="1417"/>
    </location>
</feature>
<dbReference type="GO" id="GO:0044218">
    <property type="term" value="C:other organism cell membrane"/>
    <property type="evidence" value="ECO:0007669"/>
    <property type="project" value="UniProtKB-KW"/>
</dbReference>
<feature type="repeat" description="ANK" evidence="12">
    <location>
        <begin position="99"/>
        <end position="131"/>
    </location>
</feature>
<evidence type="ECO:0000256" key="13">
    <source>
        <dbReference type="SAM" id="Coils"/>
    </source>
</evidence>
<comment type="caution">
    <text evidence="16">The sequence shown here is derived from an EMBL/GenBank/DDBJ whole genome shotgun (WGS) entry which is preliminary data.</text>
</comment>
<keyword evidence="15" id="KW-0812">Transmembrane</keyword>
<dbReference type="PROSITE" id="PS50297">
    <property type="entry name" value="ANK_REP_REGION"/>
    <property type="match status" value="2"/>
</dbReference>
<dbReference type="Proteomes" id="UP000887116">
    <property type="component" value="Unassembled WGS sequence"/>
</dbReference>
<dbReference type="Gene3D" id="1.25.40.20">
    <property type="entry name" value="Ankyrin repeat-containing domain"/>
    <property type="match status" value="2"/>
</dbReference>
<evidence type="ECO:0000256" key="7">
    <source>
        <dbReference type="ARBA" id="ARBA00022699"/>
    </source>
</evidence>
<evidence type="ECO:0000256" key="15">
    <source>
        <dbReference type="SAM" id="Phobius"/>
    </source>
</evidence>
<protein>
    <recommendedName>
        <fullName evidence="18">Ankyrin repeat protein</fullName>
    </recommendedName>
</protein>
<feature type="compositionally biased region" description="Basic and acidic residues" evidence="14">
    <location>
        <begin position="987"/>
        <end position="996"/>
    </location>
</feature>
<feature type="region of interest" description="Disordered" evidence="14">
    <location>
        <begin position="726"/>
        <end position="745"/>
    </location>
</feature>
<keyword evidence="9" id="KW-0638">Presynaptic neurotoxin</keyword>
<evidence type="ECO:0000256" key="9">
    <source>
        <dbReference type="ARBA" id="ARBA00023028"/>
    </source>
</evidence>
<evidence type="ECO:0000256" key="5">
    <source>
        <dbReference type="ARBA" id="ARBA00022537"/>
    </source>
</evidence>
<feature type="compositionally biased region" description="Low complexity" evidence="14">
    <location>
        <begin position="1002"/>
        <end position="1013"/>
    </location>
</feature>
<keyword evidence="7" id="KW-0528">Neurotoxin</keyword>
<dbReference type="GO" id="GO:0005576">
    <property type="term" value="C:extracellular region"/>
    <property type="evidence" value="ECO:0007669"/>
    <property type="project" value="UniProtKB-SubCell"/>
</dbReference>
<dbReference type="InterPro" id="IPR036770">
    <property type="entry name" value="Ankyrin_rpt-contain_sf"/>
</dbReference>
<keyword evidence="6" id="KW-0800">Toxin</keyword>
<dbReference type="GO" id="GO:0006887">
    <property type="term" value="P:exocytosis"/>
    <property type="evidence" value="ECO:0007669"/>
    <property type="project" value="UniProtKB-KW"/>
</dbReference>
<dbReference type="Pfam" id="PF12796">
    <property type="entry name" value="Ank_2"/>
    <property type="match status" value="2"/>
</dbReference>
<evidence type="ECO:0000256" key="4">
    <source>
        <dbReference type="ARBA" id="ARBA00022525"/>
    </source>
</evidence>
<comment type="subcellular location">
    <subcellularLocation>
        <location evidence="2">Secreted</location>
    </subcellularLocation>
    <subcellularLocation>
        <location evidence="1">Target cell membrane</location>
    </subcellularLocation>
</comment>
<keyword evidence="3" id="KW-0268">Exocytosis</keyword>
<dbReference type="PROSITE" id="PS50088">
    <property type="entry name" value="ANK_REPEAT"/>
    <property type="match status" value="2"/>
</dbReference>
<dbReference type="SMART" id="SM00248">
    <property type="entry name" value="ANK"/>
    <property type="match status" value="6"/>
</dbReference>
<dbReference type="PANTHER" id="PTHR24173">
    <property type="entry name" value="ANKYRIN REPEAT CONTAINING"/>
    <property type="match status" value="1"/>
</dbReference>
<accession>A0A8X6GG03</accession>
<gene>
    <name evidence="16" type="primary">AVEN_273406_1</name>
    <name evidence="16" type="ORF">TNCT_213651</name>
</gene>
<feature type="coiled-coil region" evidence="13">
    <location>
        <begin position="1020"/>
        <end position="1051"/>
    </location>
</feature>
<keyword evidence="4" id="KW-0964">Secreted</keyword>
<evidence type="ECO:0008006" key="18">
    <source>
        <dbReference type="Google" id="ProtNLM"/>
    </source>
</evidence>
<evidence type="ECO:0000313" key="17">
    <source>
        <dbReference type="Proteomes" id="UP000887116"/>
    </source>
</evidence>
<keyword evidence="15" id="KW-1133">Transmembrane helix</keyword>
<dbReference type="GO" id="GO:0044231">
    <property type="term" value="C:host cell presynaptic membrane"/>
    <property type="evidence" value="ECO:0007669"/>
    <property type="project" value="UniProtKB-KW"/>
</dbReference>
<dbReference type="OrthoDB" id="6410341at2759"/>
<proteinExistence type="predicted"/>
<dbReference type="SUPFAM" id="SSF48403">
    <property type="entry name" value="Ankyrin repeat"/>
    <property type="match status" value="1"/>
</dbReference>
<keyword evidence="15" id="KW-0472">Membrane</keyword>
<keyword evidence="11" id="KW-1053">Target membrane</keyword>
<evidence type="ECO:0000256" key="10">
    <source>
        <dbReference type="ARBA" id="ARBA00023043"/>
    </source>
</evidence>
<evidence type="ECO:0000256" key="6">
    <source>
        <dbReference type="ARBA" id="ARBA00022656"/>
    </source>
</evidence>
<evidence type="ECO:0000256" key="12">
    <source>
        <dbReference type="PROSITE-ProRule" id="PRU00023"/>
    </source>
</evidence>
<feature type="region of interest" description="Disordered" evidence="14">
    <location>
        <begin position="981"/>
        <end position="1013"/>
    </location>
</feature>
<keyword evidence="8" id="KW-0677">Repeat</keyword>
<evidence type="ECO:0000256" key="1">
    <source>
        <dbReference type="ARBA" id="ARBA00004175"/>
    </source>
</evidence>
<evidence type="ECO:0000256" key="8">
    <source>
        <dbReference type="ARBA" id="ARBA00022737"/>
    </source>
</evidence>
<feature type="repeat" description="ANK" evidence="12">
    <location>
        <begin position="208"/>
        <end position="240"/>
    </location>
</feature>
<evidence type="ECO:0000256" key="11">
    <source>
        <dbReference type="ARBA" id="ARBA00023298"/>
    </source>
</evidence>
<keyword evidence="17" id="KW-1185">Reference proteome</keyword>
<name>A0A8X6GG03_TRICU</name>
<keyword evidence="5" id="KW-1052">Target cell membrane</keyword>
<organism evidence="16 17">
    <name type="scientific">Trichonephila clavata</name>
    <name type="common">Joro spider</name>
    <name type="synonym">Nephila clavata</name>
    <dbReference type="NCBI Taxonomy" id="2740835"/>
    <lineage>
        <taxon>Eukaryota</taxon>
        <taxon>Metazoa</taxon>
        <taxon>Ecdysozoa</taxon>
        <taxon>Arthropoda</taxon>
        <taxon>Chelicerata</taxon>
        <taxon>Arachnida</taxon>
        <taxon>Araneae</taxon>
        <taxon>Araneomorphae</taxon>
        <taxon>Entelegynae</taxon>
        <taxon>Araneoidea</taxon>
        <taxon>Nephilidae</taxon>
        <taxon>Trichonephila</taxon>
    </lineage>
</organism>